<name>A0A9P4Z0E4_9HYPO</name>
<organism evidence="13 14">
    <name type="scientific">Geosmithia morbida</name>
    <dbReference type="NCBI Taxonomy" id="1094350"/>
    <lineage>
        <taxon>Eukaryota</taxon>
        <taxon>Fungi</taxon>
        <taxon>Dikarya</taxon>
        <taxon>Ascomycota</taxon>
        <taxon>Pezizomycotina</taxon>
        <taxon>Sordariomycetes</taxon>
        <taxon>Hypocreomycetidae</taxon>
        <taxon>Hypocreales</taxon>
        <taxon>Bionectriaceae</taxon>
        <taxon>Geosmithia</taxon>
    </lineage>
</organism>
<sequence length="379" mass="41264">MTAEEKAAAAAAAASASRNQQQLQHAPTSANAVAMPVQSNPGAVAAGSGTAMPYHPRSEASLIKRYRVEIAASTSSVFSTLAAFPLDSIKTRMQTYQYKGFIDCVRHTHRTEKLGGFFRGVTAPMASVALVRTVSFSIYQRAKYAYAGWINKNTGYDVIRHVNQQGTYPNMYSLACFGAAGATAGSAITFLACPFELTKLSAQVSELLTQRSGTDERSRAVASSYQNKGTLRTMRNIVKHRGAAGLYTGFRFHLMRETLGTSIYFMVYESSKQLITTFGGDSPNTNKFAVVTAGGLCGLVSWAIIYPIDSAKSIYQRNALLYSKGETVPSPKIEFFKGRMYRGLGVSMGRSCLVNAIFFSSFEFIKKHIKSMEDAPPSY</sequence>
<evidence type="ECO:0000313" key="13">
    <source>
        <dbReference type="EMBL" id="KAF4126396.1"/>
    </source>
</evidence>
<comment type="caution">
    <text evidence="13">The sequence shown here is derived from an EMBL/GenBank/DDBJ whole genome shotgun (WGS) entry which is preliminary data.</text>
</comment>
<dbReference type="GO" id="GO:0022857">
    <property type="term" value="F:transmembrane transporter activity"/>
    <property type="evidence" value="ECO:0007669"/>
    <property type="project" value="TreeGrafter"/>
</dbReference>
<feature type="compositionally biased region" description="Polar residues" evidence="12">
    <location>
        <begin position="18"/>
        <end position="30"/>
    </location>
</feature>
<gene>
    <name evidence="13" type="ORF">GMORB2_0132</name>
</gene>
<dbReference type="Gene3D" id="1.50.40.10">
    <property type="entry name" value="Mitochondrial carrier domain"/>
    <property type="match status" value="1"/>
</dbReference>
<proteinExistence type="inferred from homology"/>
<evidence type="ECO:0000313" key="14">
    <source>
        <dbReference type="Proteomes" id="UP000749293"/>
    </source>
</evidence>
<dbReference type="InterPro" id="IPR050567">
    <property type="entry name" value="Mitochondrial_Carrier"/>
</dbReference>
<evidence type="ECO:0000256" key="4">
    <source>
        <dbReference type="ARBA" id="ARBA00022692"/>
    </source>
</evidence>
<evidence type="ECO:0000256" key="8">
    <source>
        <dbReference type="ARBA" id="ARBA00023128"/>
    </source>
</evidence>
<keyword evidence="6" id="KW-0999">Mitochondrion inner membrane</keyword>
<evidence type="ECO:0000256" key="7">
    <source>
        <dbReference type="ARBA" id="ARBA00022989"/>
    </source>
</evidence>
<keyword evidence="5" id="KW-0677">Repeat</keyword>
<keyword evidence="4 10" id="KW-0812">Transmembrane</keyword>
<dbReference type="InterPro" id="IPR023395">
    <property type="entry name" value="MCP_dom_sf"/>
</dbReference>
<comment type="subcellular location">
    <subcellularLocation>
        <location evidence="1">Mitochondrion membrane</location>
        <topology evidence="1">Multi-pass membrane protein</topology>
    </subcellularLocation>
</comment>
<keyword evidence="8" id="KW-0496">Mitochondrion</keyword>
<evidence type="ECO:0000256" key="5">
    <source>
        <dbReference type="ARBA" id="ARBA00022737"/>
    </source>
</evidence>
<dbReference type="Pfam" id="PF00153">
    <property type="entry name" value="Mito_carr"/>
    <property type="match status" value="3"/>
</dbReference>
<protein>
    <submittedName>
        <fullName evidence="13">Mitochondrial carrier protein</fullName>
    </submittedName>
</protein>
<dbReference type="EMBL" id="JAANYQ010000001">
    <property type="protein sequence ID" value="KAF4126396.1"/>
    <property type="molecule type" value="Genomic_DNA"/>
</dbReference>
<feature type="compositionally biased region" description="Low complexity" evidence="12">
    <location>
        <begin position="8"/>
        <end position="17"/>
    </location>
</feature>
<dbReference type="OrthoDB" id="2382881at2759"/>
<evidence type="ECO:0000256" key="2">
    <source>
        <dbReference type="ARBA" id="ARBA00006375"/>
    </source>
</evidence>
<evidence type="ECO:0000256" key="9">
    <source>
        <dbReference type="ARBA" id="ARBA00023136"/>
    </source>
</evidence>
<dbReference type="PANTHER" id="PTHR45624">
    <property type="entry name" value="MITOCHONDRIAL BASIC AMINO ACIDS TRANSPORTER-RELATED"/>
    <property type="match status" value="1"/>
</dbReference>
<evidence type="ECO:0000256" key="6">
    <source>
        <dbReference type="ARBA" id="ARBA00022792"/>
    </source>
</evidence>
<dbReference type="GeneID" id="55966362"/>
<reference evidence="13" key="1">
    <citation type="submission" date="2020-03" db="EMBL/GenBank/DDBJ databases">
        <title>Site-based positive gene gene selection in Geosmithia morbida across the United States reveals a broad range of putative effectors and factors for local host and environmental adapation.</title>
        <authorList>
            <person name="Onufrak A."/>
            <person name="Murdoch R.W."/>
            <person name="Gazis R."/>
            <person name="Huff M."/>
            <person name="Staton M."/>
            <person name="Klingeman W."/>
            <person name="Hadziabdic D."/>
        </authorList>
    </citation>
    <scope>NUCLEOTIDE SEQUENCE</scope>
    <source>
        <strain evidence="13">1262</strain>
    </source>
</reference>
<feature type="repeat" description="Solcar" evidence="10">
    <location>
        <begin position="63"/>
        <end position="145"/>
    </location>
</feature>
<keyword evidence="7" id="KW-1133">Transmembrane helix</keyword>
<dbReference type="AlphaFoldDB" id="A0A9P4Z0E4"/>
<feature type="region of interest" description="Disordered" evidence="12">
    <location>
        <begin position="1"/>
        <end position="30"/>
    </location>
</feature>
<keyword evidence="3 11" id="KW-0813">Transport</keyword>
<evidence type="ECO:0000256" key="3">
    <source>
        <dbReference type="ARBA" id="ARBA00022448"/>
    </source>
</evidence>
<dbReference type="PANTHER" id="PTHR45624:SF9">
    <property type="entry name" value="CARRIER PROTEIN, PUTATIVE (AFU_ORTHOLOGUE AFUA_4G06390)-RELATED"/>
    <property type="match status" value="1"/>
</dbReference>
<feature type="repeat" description="Solcar" evidence="10">
    <location>
        <begin position="172"/>
        <end position="274"/>
    </location>
</feature>
<dbReference type="PROSITE" id="PS50920">
    <property type="entry name" value="SOLCAR"/>
    <property type="match status" value="2"/>
</dbReference>
<evidence type="ECO:0000256" key="1">
    <source>
        <dbReference type="ARBA" id="ARBA00004225"/>
    </source>
</evidence>
<keyword evidence="9 10" id="KW-0472">Membrane</keyword>
<accession>A0A9P4Z0E4</accession>
<keyword evidence="14" id="KW-1185">Reference proteome</keyword>
<dbReference type="GO" id="GO:0031966">
    <property type="term" value="C:mitochondrial membrane"/>
    <property type="evidence" value="ECO:0007669"/>
    <property type="project" value="UniProtKB-SubCell"/>
</dbReference>
<dbReference type="Proteomes" id="UP000749293">
    <property type="component" value="Unassembled WGS sequence"/>
</dbReference>
<comment type="similarity">
    <text evidence="2 11">Belongs to the mitochondrial carrier (TC 2.A.29) family.</text>
</comment>
<dbReference type="InterPro" id="IPR018108">
    <property type="entry name" value="MCP_transmembrane"/>
</dbReference>
<evidence type="ECO:0000256" key="12">
    <source>
        <dbReference type="SAM" id="MobiDB-lite"/>
    </source>
</evidence>
<dbReference type="RefSeq" id="XP_035325048.1">
    <property type="nucleotide sequence ID" value="XM_035462118.1"/>
</dbReference>
<evidence type="ECO:0000256" key="10">
    <source>
        <dbReference type="PROSITE-ProRule" id="PRU00282"/>
    </source>
</evidence>
<evidence type="ECO:0000256" key="11">
    <source>
        <dbReference type="RuleBase" id="RU000488"/>
    </source>
</evidence>
<dbReference type="SUPFAM" id="SSF103506">
    <property type="entry name" value="Mitochondrial carrier"/>
    <property type="match status" value="1"/>
</dbReference>